<dbReference type="AlphaFoldDB" id="A0A845HWR4"/>
<dbReference type="GO" id="GO:0016798">
    <property type="term" value="F:hydrolase activity, acting on glycosyl bonds"/>
    <property type="evidence" value="ECO:0007669"/>
    <property type="project" value="UniProtKB-KW"/>
</dbReference>
<sequence length="662" mass="72085">MLAACSFVQSAAAACADGANSASSARNTNSTISTDSTAGAVRKVAVLRSPDRHISVTLQAGAGGTLRYSIARDGQPVLLPSQLGLQLQGADLSQQLSVCGISRPLAVHEQYSMAVGKRRQINYRALEQTTTVSNPAGHRMEISFRVSNDGVAFRYRVREETLARKQLLAEQTSFALPAATRAWLQPMSVAQTGWNGTNPSYEEHYQMDIAAGSAAPTRAGWVFPALFRAGANWLAISEAGMDGSYQASRLAPSSDGAEYRIGQPMAAEVYTGGGLLADVAGTLTTPWRVLAVGSLKTVTDSTLGTDLAAPAIPFPPALVQPGHASWSWALLKDDATVYEVQKKFIDYAADMHWDYTLIDADWDRKIGYDKVRELVQYAAARQVGILLWYNSSGAWNTTEYTPKSQLLTHAQRVAEFDRLRAMGVKGVKIDFFGGDGQSMIAYYTDILRDAAAAGLLVNFHGATLPRGWSRTYPNLMTMEAVRGLEFTTFEQVDEDRMPAHAAMLPFTRNLFDPMDFTPMVFGTIPNIRRSASNGFELATSVLYLSGIQHFAETPEGMAGVPAYVKQLLQELPRSWDDSRLLDGYPGQYVVMARRAGQHWYIAGINAGDSARTVTLDLSFAQHKQGSIIGDGAAERSFEQRPLTAGKRIELTIRPRGGFLIQL</sequence>
<dbReference type="InterPro" id="IPR029483">
    <property type="entry name" value="GH97_C"/>
</dbReference>
<evidence type="ECO:0000256" key="2">
    <source>
        <dbReference type="ARBA" id="ARBA00023295"/>
    </source>
</evidence>
<feature type="domain" description="Glycosyl-hydrolase 97 C-terminal oligomerisation" evidence="5">
    <location>
        <begin position="574"/>
        <end position="662"/>
    </location>
</feature>
<dbReference type="SUPFAM" id="SSF51445">
    <property type="entry name" value="(Trans)glycosidases"/>
    <property type="match status" value="1"/>
</dbReference>
<organism evidence="6 7">
    <name type="scientific">Duganella fentianensis</name>
    <dbReference type="NCBI Taxonomy" id="2692177"/>
    <lineage>
        <taxon>Bacteria</taxon>
        <taxon>Pseudomonadati</taxon>
        <taxon>Pseudomonadota</taxon>
        <taxon>Betaproteobacteria</taxon>
        <taxon>Burkholderiales</taxon>
        <taxon>Oxalobacteraceae</taxon>
        <taxon>Telluria group</taxon>
        <taxon>Duganella</taxon>
    </lineage>
</organism>
<dbReference type="Pfam" id="PF10566">
    <property type="entry name" value="Glyco_hydro_97"/>
    <property type="match status" value="1"/>
</dbReference>
<evidence type="ECO:0000259" key="4">
    <source>
        <dbReference type="Pfam" id="PF14508"/>
    </source>
</evidence>
<dbReference type="EMBL" id="WWCL01000002">
    <property type="protein sequence ID" value="MYN45439.1"/>
    <property type="molecule type" value="Genomic_DNA"/>
</dbReference>
<comment type="caution">
    <text evidence="6">The sequence shown here is derived from an EMBL/GenBank/DDBJ whole genome shotgun (WGS) entry which is preliminary data.</text>
</comment>
<evidence type="ECO:0000259" key="3">
    <source>
        <dbReference type="Pfam" id="PF10566"/>
    </source>
</evidence>
<keyword evidence="1 6" id="KW-0378">Hydrolase</keyword>
<dbReference type="InterPro" id="IPR017853">
    <property type="entry name" value="GH"/>
</dbReference>
<keyword evidence="2" id="KW-0326">Glycosidase</keyword>
<dbReference type="GO" id="GO:0030246">
    <property type="term" value="F:carbohydrate binding"/>
    <property type="evidence" value="ECO:0007669"/>
    <property type="project" value="InterPro"/>
</dbReference>
<dbReference type="InterPro" id="IPR013785">
    <property type="entry name" value="Aldolase_TIM"/>
</dbReference>
<dbReference type="InterPro" id="IPR052720">
    <property type="entry name" value="Glycosyl_hydrolase_97"/>
</dbReference>
<evidence type="ECO:0000313" key="6">
    <source>
        <dbReference type="EMBL" id="MYN45439.1"/>
    </source>
</evidence>
<gene>
    <name evidence="6" type="ORF">GTP23_10295</name>
</gene>
<proteinExistence type="predicted"/>
<dbReference type="Gene3D" id="3.20.20.70">
    <property type="entry name" value="Aldolase class I"/>
    <property type="match status" value="1"/>
</dbReference>
<reference evidence="6" key="1">
    <citation type="submission" date="2019-12" db="EMBL/GenBank/DDBJ databases">
        <title>Novel species isolated from a subtropical stream in China.</title>
        <authorList>
            <person name="Lu H."/>
        </authorList>
    </citation>
    <scope>NUCLEOTIDE SEQUENCE [LARGE SCALE GENOMIC DNA]</scope>
    <source>
        <strain evidence="6">FT93W</strain>
    </source>
</reference>
<name>A0A845HWR4_9BURK</name>
<feature type="domain" description="Glycosyl-hydrolase 97 catalytic" evidence="3">
    <location>
        <begin position="336"/>
        <end position="481"/>
    </location>
</feature>
<dbReference type="InterPro" id="IPR029486">
    <property type="entry name" value="GH97_N"/>
</dbReference>
<dbReference type="InterPro" id="IPR014718">
    <property type="entry name" value="GH-type_carb-bd"/>
</dbReference>
<dbReference type="Gene3D" id="2.60.40.1180">
    <property type="entry name" value="Golgi alpha-mannosidase II"/>
    <property type="match status" value="1"/>
</dbReference>
<dbReference type="PANTHER" id="PTHR35803">
    <property type="entry name" value="GLUCAN 1,4-ALPHA-GLUCOSIDASE SUSB-RELATED"/>
    <property type="match status" value="1"/>
</dbReference>
<evidence type="ECO:0000256" key="1">
    <source>
        <dbReference type="ARBA" id="ARBA00022801"/>
    </source>
</evidence>
<evidence type="ECO:0000259" key="5">
    <source>
        <dbReference type="Pfam" id="PF14509"/>
    </source>
</evidence>
<protein>
    <submittedName>
        <fullName evidence="6">Glycoside hydrolase family 97 protein</fullName>
    </submittedName>
</protein>
<dbReference type="Pfam" id="PF14509">
    <property type="entry name" value="GH97_C"/>
    <property type="match status" value="1"/>
</dbReference>
<accession>A0A845HWR4</accession>
<dbReference type="PANTHER" id="PTHR35803:SF2">
    <property type="entry name" value="RETAINING ALPHA-GALACTOSIDASE"/>
    <property type="match status" value="1"/>
</dbReference>
<dbReference type="InterPro" id="IPR019563">
    <property type="entry name" value="GH97_catalytic"/>
</dbReference>
<dbReference type="Gene3D" id="2.70.98.10">
    <property type="match status" value="1"/>
</dbReference>
<dbReference type="Proteomes" id="UP000444316">
    <property type="component" value="Unassembled WGS sequence"/>
</dbReference>
<dbReference type="InterPro" id="IPR013780">
    <property type="entry name" value="Glyco_hydro_b"/>
</dbReference>
<keyword evidence="7" id="KW-1185">Reference proteome</keyword>
<feature type="domain" description="Glycosyl-hydrolase 97 N-terminal" evidence="4">
    <location>
        <begin position="47"/>
        <end position="310"/>
    </location>
</feature>
<dbReference type="Pfam" id="PF14508">
    <property type="entry name" value="GH97_N"/>
    <property type="match status" value="1"/>
</dbReference>
<evidence type="ECO:0000313" key="7">
    <source>
        <dbReference type="Proteomes" id="UP000444316"/>
    </source>
</evidence>